<protein>
    <recommendedName>
        <fullName evidence="5">Protein takeout</fullName>
    </recommendedName>
</protein>
<evidence type="ECO:0000313" key="3">
    <source>
        <dbReference type="EMBL" id="KAB7503686.1"/>
    </source>
</evidence>
<feature type="signal peptide" evidence="2">
    <location>
        <begin position="1"/>
        <end position="17"/>
    </location>
</feature>
<evidence type="ECO:0000313" key="4">
    <source>
        <dbReference type="Proteomes" id="UP000326759"/>
    </source>
</evidence>
<keyword evidence="4" id="KW-1185">Reference proteome</keyword>
<keyword evidence="2" id="KW-0732">Signal</keyword>
<reference evidence="3 4" key="1">
    <citation type="journal article" date="2019" name="PLoS Biol.">
        <title>Sex chromosomes control vertical transmission of feminizing Wolbachia symbionts in an isopod.</title>
        <authorList>
            <person name="Becking T."/>
            <person name="Chebbi M.A."/>
            <person name="Giraud I."/>
            <person name="Moumen B."/>
            <person name="Laverre T."/>
            <person name="Caubet Y."/>
            <person name="Peccoud J."/>
            <person name="Gilbert C."/>
            <person name="Cordaux R."/>
        </authorList>
    </citation>
    <scope>NUCLEOTIDE SEQUENCE [LARGE SCALE GENOMIC DNA]</scope>
    <source>
        <strain evidence="3">ANa2</strain>
        <tissue evidence="3">Whole body excluding digestive tract and cuticle</tissue>
    </source>
</reference>
<dbReference type="OrthoDB" id="10347511at2759"/>
<feature type="chain" id="PRO_5024448843" description="Protein takeout" evidence="2">
    <location>
        <begin position="18"/>
        <end position="244"/>
    </location>
</feature>
<evidence type="ECO:0008006" key="5">
    <source>
        <dbReference type="Google" id="ProtNLM"/>
    </source>
</evidence>
<feature type="compositionally biased region" description="Polar residues" evidence="1">
    <location>
        <begin position="33"/>
        <end position="42"/>
    </location>
</feature>
<dbReference type="Proteomes" id="UP000326759">
    <property type="component" value="Unassembled WGS sequence"/>
</dbReference>
<evidence type="ECO:0000256" key="1">
    <source>
        <dbReference type="SAM" id="MobiDB-lite"/>
    </source>
</evidence>
<gene>
    <name evidence="3" type="ORF">Anas_05882</name>
</gene>
<evidence type="ECO:0000256" key="2">
    <source>
        <dbReference type="SAM" id="SignalP"/>
    </source>
</evidence>
<accession>A0A5N5TAN5</accession>
<dbReference type="EMBL" id="SEYY01004687">
    <property type="protein sequence ID" value="KAB7503686.1"/>
    <property type="molecule type" value="Genomic_DNA"/>
</dbReference>
<comment type="caution">
    <text evidence="3">The sequence shown here is derived from an EMBL/GenBank/DDBJ whole genome shotgun (WGS) entry which is preliminary data.</text>
</comment>
<name>A0A5N5TAN5_9CRUS</name>
<feature type="region of interest" description="Disordered" evidence="1">
    <location>
        <begin position="29"/>
        <end position="65"/>
    </location>
</feature>
<organism evidence="3 4">
    <name type="scientific">Armadillidium nasatum</name>
    <dbReference type="NCBI Taxonomy" id="96803"/>
    <lineage>
        <taxon>Eukaryota</taxon>
        <taxon>Metazoa</taxon>
        <taxon>Ecdysozoa</taxon>
        <taxon>Arthropoda</taxon>
        <taxon>Crustacea</taxon>
        <taxon>Multicrustacea</taxon>
        <taxon>Malacostraca</taxon>
        <taxon>Eumalacostraca</taxon>
        <taxon>Peracarida</taxon>
        <taxon>Isopoda</taxon>
        <taxon>Oniscidea</taxon>
        <taxon>Crinocheta</taxon>
        <taxon>Armadillidiidae</taxon>
        <taxon>Armadillidium</taxon>
    </lineage>
</organism>
<feature type="compositionally biased region" description="Basic and acidic residues" evidence="1">
    <location>
        <begin position="49"/>
        <end position="65"/>
    </location>
</feature>
<sequence length="244" mass="28447">MNLILVTLFIIATSVSCAKHESNRNIISKKLKPTSTARNASNFKHWPKPKAEKPKLKYSKPKTEGPETNYYPSCVPAANLSRKGTWIKKLSKLPPFTVSHRINFKKPKYLEVFPIGSKRYLYLLIENFSTKQIDLVFHKGRVNINIPKLYEDLKGYVSKPYLRKKIVRFFTGLKHFKKIAGKRDTEKRTYFSDNFEITEEYSDLYELKFQIHLCEIGESLYSSLLPSLPNDTLDRLARLIMEFC</sequence>
<dbReference type="AlphaFoldDB" id="A0A5N5TAN5"/>
<proteinExistence type="predicted"/>